<dbReference type="AlphaFoldDB" id="A0A812BGJ3"/>
<evidence type="ECO:0000313" key="2">
    <source>
        <dbReference type="EMBL" id="CAE1228726.1"/>
    </source>
</evidence>
<reference evidence="2" key="1">
    <citation type="submission" date="2021-01" db="EMBL/GenBank/DDBJ databases">
        <authorList>
            <person name="Li R."/>
            <person name="Bekaert M."/>
        </authorList>
    </citation>
    <scope>NUCLEOTIDE SEQUENCE</scope>
    <source>
        <strain evidence="2">Farmed</strain>
    </source>
</reference>
<evidence type="ECO:0000256" key="1">
    <source>
        <dbReference type="SAM" id="Phobius"/>
    </source>
</evidence>
<feature type="transmembrane region" description="Helical" evidence="1">
    <location>
        <begin position="84"/>
        <end position="105"/>
    </location>
</feature>
<gene>
    <name evidence="2" type="ORF">SPHA_16936</name>
</gene>
<evidence type="ECO:0000313" key="3">
    <source>
        <dbReference type="Proteomes" id="UP000597762"/>
    </source>
</evidence>
<keyword evidence="1" id="KW-0472">Membrane</keyword>
<keyword evidence="3" id="KW-1185">Reference proteome</keyword>
<dbReference type="Proteomes" id="UP000597762">
    <property type="component" value="Unassembled WGS sequence"/>
</dbReference>
<feature type="transmembrane region" description="Helical" evidence="1">
    <location>
        <begin position="157"/>
        <end position="178"/>
    </location>
</feature>
<dbReference type="EMBL" id="CAHIKZ030000601">
    <property type="protein sequence ID" value="CAE1228726.1"/>
    <property type="molecule type" value="Genomic_DNA"/>
</dbReference>
<feature type="transmembrane region" description="Helical" evidence="1">
    <location>
        <begin position="117"/>
        <end position="137"/>
    </location>
</feature>
<accession>A0A812BGJ3</accession>
<proteinExistence type="predicted"/>
<protein>
    <submittedName>
        <fullName evidence="2">Uncharacterized protein</fullName>
    </submittedName>
</protein>
<comment type="caution">
    <text evidence="2">The sequence shown here is derived from an EMBL/GenBank/DDBJ whole genome shotgun (WGS) entry which is preliminary data.</text>
</comment>
<keyword evidence="1" id="KW-1133">Transmembrane helix</keyword>
<sequence>MTESSPLISLSAFISLASLLIVPSFCIHCFCPLFSPYPLSASIYLHSLHRSSTHFCIHLFTLSSHRGPSFLSISFPSFFSPIPLFLYLFLFPVISHCPLLAPVSFPSRPSVLSFGTCFFSIFSRIALFLHPFFFYLFFSYPLHAPISFPSLLAVPSFYTHLFLLSSHPTLFLCPFYILPLHPFSLNYKEDKRTLHHKQ</sequence>
<name>A0A812BGJ3_ACAPH</name>
<organism evidence="2 3">
    <name type="scientific">Acanthosepion pharaonis</name>
    <name type="common">Pharaoh cuttlefish</name>
    <name type="synonym">Sepia pharaonis</name>
    <dbReference type="NCBI Taxonomy" id="158019"/>
    <lineage>
        <taxon>Eukaryota</taxon>
        <taxon>Metazoa</taxon>
        <taxon>Spiralia</taxon>
        <taxon>Lophotrochozoa</taxon>
        <taxon>Mollusca</taxon>
        <taxon>Cephalopoda</taxon>
        <taxon>Coleoidea</taxon>
        <taxon>Decapodiformes</taxon>
        <taxon>Sepiida</taxon>
        <taxon>Sepiina</taxon>
        <taxon>Sepiidae</taxon>
        <taxon>Acanthosepion</taxon>
    </lineage>
</organism>
<keyword evidence="1" id="KW-0812">Transmembrane</keyword>